<dbReference type="OrthoDB" id="6272441at2759"/>
<proteinExistence type="predicted"/>
<sequence length="332" mass="38039">MYAHFAALLLVFAPLRSFGSFEVSDEFIFSIVWEPESNTKSDDTSSMLIKTPNNETYLCHLPAVTKSKHVTESPNFDKHPQLLFADFFETNPCIFKVEGYWTYELCHGKHIRQFRAEGSGPKTTRVIKEFYLGRVSESEALLRDKGEEPKKEEEDRICERNRVRFDRTSAQSYCSISELETCVYQLIVFTRHLCSYSRYNSHKLYSNPITCVSQDKDTRLRPVALDALEKEKEEMISLGENEHLEGIFGALRVKGLKDGETLKEEQEGASPLPSPPTQSPLVSPQVMRELRQAQRQELQSFLAGRTCLTGGAGWWRHEVCYGGSITQYHDDE</sequence>
<organism evidence="9">
    <name type="scientific">Hymenolepis diminuta</name>
    <name type="common">Rat tapeworm</name>
    <dbReference type="NCBI Taxonomy" id="6216"/>
    <lineage>
        <taxon>Eukaryota</taxon>
        <taxon>Metazoa</taxon>
        <taxon>Spiralia</taxon>
        <taxon>Lophotrochozoa</taxon>
        <taxon>Platyhelminthes</taxon>
        <taxon>Cestoda</taxon>
        <taxon>Eucestoda</taxon>
        <taxon>Cyclophyllidea</taxon>
        <taxon>Hymenolepididae</taxon>
        <taxon>Hymenolepis</taxon>
    </lineage>
</organism>
<feature type="signal peptide" evidence="5">
    <location>
        <begin position="1"/>
        <end position="19"/>
    </location>
</feature>
<evidence type="ECO:0000256" key="4">
    <source>
        <dbReference type="SAM" id="MobiDB-lite"/>
    </source>
</evidence>
<evidence type="ECO:0000313" key="7">
    <source>
        <dbReference type="EMBL" id="VDL11749.1"/>
    </source>
</evidence>
<reference evidence="9" key="1">
    <citation type="submission" date="2017-02" db="UniProtKB">
        <authorList>
            <consortium name="WormBaseParasite"/>
        </authorList>
    </citation>
    <scope>IDENTIFICATION</scope>
</reference>
<evidence type="ECO:0000259" key="6">
    <source>
        <dbReference type="Pfam" id="PF07915"/>
    </source>
</evidence>
<dbReference type="STRING" id="6216.A0A0R3S7S9"/>
<evidence type="ECO:0000313" key="9">
    <source>
        <dbReference type="WBParaSite" id="HDID_0000013001-mRNA-1"/>
    </source>
</evidence>
<name>A0A0R3S7S9_HYMDI</name>
<dbReference type="PANTHER" id="PTHR15414">
    <property type="entry name" value="OS-9-RELATED"/>
    <property type="match status" value="1"/>
</dbReference>
<comment type="function">
    <text evidence="1">Probable lectin that binds selectively to improperly folded lumenal proteins. May function in endoplasmic reticulum quality control and endoplasmic reticulum-associated degradation (ERAD) of both non-glycosylated proteins and glycoproteins.</text>
</comment>
<feature type="region of interest" description="Disordered" evidence="4">
    <location>
        <begin position="263"/>
        <end position="282"/>
    </location>
</feature>
<dbReference type="GO" id="GO:0005788">
    <property type="term" value="C:endoplasmic reticulum lumen"/>
    <property type="evidence" value="ECO:0007669"/>
    <property type="project" value="TreeGrafter"/>
</dbReference>
<reference evidence="7 8" key="2">
    <citation type="submission" date="2018-11" db="EMBL/GenBank/DDBJ databases">
        <authorList>
            <consortium name="Pathogen Informatics"/>
        </authorList>
    </citation>
    <scope>NUCLEOTIDE SEQUENCE [LARGE SCALE GENOMIC DNA]</scope>
</reference>
<dbReference type="GO" id="GO:0030970">
    <property type="term" value="P:retrograde protein transport, ER to cytosol"/>
    <property type="evidence" value="ECO:0007669"/>
    <property type="project" value="TreeGrafter"/>
</dbReference>
<evidence type="ECO:0000256" key="5">
    <source>
        <dbReference type="SAM" id="SignalP"/>
    </source>
</evidence>
<keyword evidence="5" id="KW-0732">Signal</keyword>
<dbReference type="EMBL" id="UYSG01000012">
    <property type="protein sequence ID" value="VDL11749.1"/>
    <property type="molecule type" value="Genomic_DNA"/>
</dbReference>
<dbReference type="InterPro" id="IPR012913">
    <property type="entry name" value="OS9-like_dom"/>
</dbReference>
<dbReference type="InterPro" id="IPR045149">
    <property type="entry name" value="OS-9-like"/>
</dbReference>
<dbReference type="PANTHER" id="PTHR15414:SF0">
    <property type="entry name" value="ENDOPLASMIC RETICULUM LECTIN 1"/>
    <property type="match status" value="1"/>
</dbReference>
<accession>A0A0R3S7S9</accession>
<evidence type="ECO:0000256" key="3">
    <source>
        <dbReference type="ARBA" id="ARBA00041661"/>
    </source>
</evidence>
<dbReference type="Pfam" id="PF07915">
    <property type="entry name" value="PRKCSH"/>
    <property type="match status" value="1"/>
</dbReference>
<feature type="chain" id="PRO_5043131104" description="Endoplasmic reticulum lectin 1" evidence="5">
    <location>
        <begin position="20"/>
        <end position="332"/>
    </location>
</feature>
<evidence type="ECO:0000256" key="1">
    <source>
        <dbReference type="ARBA" id="ARBA00037585"/>
    </source>
</evidence>
<evidence type="ECO:0000313" key="8">
    <source>
        <dbReference type="Proteomes" id="UP000274504"/>
    </source>
</evidence>
<dbReference type="WBParaSite" id="HDID_0000013001-mRNA-1">
    <property type="protein sequence ID" value="HDID_0000013001-mRNA-1"/>
    <property type="gene ID" value="HDID_0000013001"/>
</dbReference>
<dbReference type="InterPro" id="IPR009011">
    <property type="entry name" value="Man6P_isomerase_rcpt-bd_dom_sf"/>
</dbReference>
<protein>
    <recommendedName>
        <fullName evidence="2">Endoplasmic reticulum lectin 1</fullName>
    </recommendedName>
    <alternativeName>
        <fullName evidence="3">ER lectin</fullName>
    </alternativeName>
</protein>
<dbReference type="Gene3D" id="2.70.130.10">
    <property type="entry name" value="Mannose-6-phosphate receptor binding domain"/>
    <property type="match status" value="1"/>
</dbReference>
<evidence type="ECO:0000256" key="2">
    <source>
        <dbReference type="ARBA" id="ARBA00041108"/>
    </source>
</evidence>
<gene>
    <name evidence="7" type="ORF">HDID_LOCUS131</name>
</gene>
<dbReference type="Proteomes" id="UP000274504">
    <property type="component" value="Unassembled WGS sequence"/>
</dbReference>
<dbReference type="GO" id="GO:0030968">
    <property type="term" value="P:endoplasmic reticulum unfolded protein response"/>
    <property type="evidence" value="ECO:0007669"/>
    <property type="project" value="InterPro"/>
</dbReference>
<dbReference type="AlphaFoldDB" id="A0A0R3S7S9"/>
<feature type="domain" description="Protein OS9-like" evidence="6">
    <location>
        <begin position="92"/>
        <end position="156"/>
    </location>
</feature>